<gene>
    <name evidence="1" type="ORF">UFOPK1413_00114</name>
</gene>
<name>A0A6J6AY38_9ZZZZ</name>
<evidence type="ECO:0000313" key="1">
    <source>
        <dbReference type="EMBL" id="CAB4531248.1"/>
    </source>
</evidence>
<organism evidence="1">
    <name type="scientific">freshwater metagenome</name>
    <dbReference type="NCBI Taxonomy" id="449393"/>
    <lineage>
        <taxon>unclassified sequences</taxon>
        <taxon>metagenomes</taxon>
        <taxon>ecological metagenomes</taxon>
    </lineage>
</organism>
<sequence length="49" mass="5881">MWWNFIARTHEEIEEMRMDWNLHTYPPIADRVGGWIPAPEMPNVTLTAR</sequence>
<proteinExistence type="predicted"/>
<accession>A0A6J6AY38</accession>
<dbReference type="AlphaFoldDB" id="A0A6J6AY38"/>
<dbReference type="EMBL" id="CAEZSG010000009">
    <property type="protein sequence ID" value="CAB4531248.1"/>
    <property type="molecule type" value="Genomic_DNA"/>
</dbReference>
<protein>
    <submittedName>
        <fullName evidence="1">Unannotated protein</fullName>
    </submittedName>
</protein>
<reference evidence="1" key="1">
    <citation type="submission" date="2020-05" db="EMBL/GenBank/DDBJ databases">
        <authorList>
            <person name="Chiriac C."/>
            <person name="Salcher M."/>
            <person name="Ghai R."/>
            <person name="Kavagutti S V."/>
        </authorList>
    </citation>
    <scope>NUCLEOTIDE SEQUENCE</scope>
</reference>